<dbReference type="EMBL" id="UINC01039544">
    <property type="protein sequence ID" value="SVB38177.1"/>
    <property type="molecule type" value="Genomic_DNA"/>
</dbReference>
<evidence type="ECO:0000259" key="2">
    <source>
        <dbReference type="Pfam" id="PF01370"/>
    </source>
</evidence>
<name>A0A382DKN0_9ZZZZ</name>
<dbReference type="InterPro" id="IPR036291">
    <property type="entry name" value="NAD(P)-bd_dom_sf"/>
</dbReference>
<feature type="domain" description="NAD-dependent epimerase/dehydratase" evidence="2">
    <location>
        <begin position="4"/>
        <end position="101"/>
    </location>
</feature>
<accession>A0A382DKN0</accession>
<proteinExistence type="inferred from homology"/>
<dbReference type="PANTHER" id="PTHR43000">
    <property type="entry name" value="DTDP-D-GLUCOSE 4,6-DEHYDRATASE-RELATED"/>
    <property type="match status" value="1"/>
</dbReference>
<sequence>ESHTLNPNGPYGESKVEAERLVCKFGNNTENKSIIFRPRVIVGPGRFGLLNKLFYLIKRNLPIPLIGSGKNRYQFISVYDCVEALVQFHQLKYPTGLYNLGSIDPPTIYELLTSLIEKSNSKSFLVPTQGYVVKQILNVLDIVNLSLLYPEQFMLADHDFVLDISKLEKDLGFKPKFNDEDMLYEAYESYLEKF</sequence>
<feature type="non-terminal residue" evidence="3">
    <location>
        <position position="1"/>
    </location>
</feature>
<protein>
    <recommendedName>
        <fullName evidence="2">NAD-dependent epimerase/dehydratase domain-containing protein</fullName>
    </recommendedName>
</protein>
<dbReference type="SUPFAM" id="SSF51735">
    <property type="entry name" value="NAD(P)-binding Rossmann-fold domains"/>
    <property type="match status" value="1"/>
</dbReference>
<dbReference type="Gene3D" id="3.40.50.720">
    <property type="entry name" value="NAD(P)-binding Rossmann-like Domain"/>
    <property type="match status" value="1"/>
</dbReference>
<dbReference type="Pfam" id="PF01370">
    <property type="entry name" value="Epimerase"/>
    <property type="match status" value="1"/>
</dbReference>
<organism evidence="3">
    <name type="scientific">marine metagenome</name>
    <dbReference type="NCBI Taxonomy" id="408172"/>
    <lineage>
        <taxon>unclassified sequences</taxon>
        <taxon>metagenomes</taxon>
        <taxon>ecological metagenomes</taxon>
    </lineage>
</organism>
<gene>
    <name evidence="3" type="ORF">METZ01_LOCUS191031</name>
</gene>
<dbReference type="AlphaFoldDB" id="A0A382DKN0"/>
<evidence type="ECO:0000256" key="1">
    <source>
        <dbReference type="ARBA" id="ARBA00007637"/>
    </source>
</evidence>
<reference evidence="3" key="1">
    <citation type="submission" date="2018-05" db="EMBL/GenBank/DDBJ databases">
        <authorList>
            <person name="Lanie J.A."/>
            <person name="Ng W.-L."/>
            <person name="Kazmierczak K.M."/>
            <person name="Andrzejewski T.M."/>
            <person name="Davidsen T.M."/>
            <person name="Wayne K.J."/>
            <person name="Tettelin H."/>
            <person name="Glass J.I."/>
            <person name="Rusch D."/>
            <person name="Podicherti R."/>
            <person name="Tsui H.-C.T."/>
            <person name="Winkler M.E."/>
        </authorList>
    </citation>
    <scope>NUCLEOTIDE SEQUENCE</scope>
</reference>
<comment type="similarity">
    <text evidence="1">Belongs to the NAD(P)-dependent epimerase/dehydratase family.</text>
</comment>
<dbReference type="InterPro" id="IPR001509">
    <property type="entry name" value="Epimerase_deHydtase"/>
</dbReference>
<evidence type="ECO:0000313" key="3">
    <source>
        <dbReference type="EMBL" id="SVB38177.1"/>
    </source>
</evidence>